<reference evidence="2" key="1">
    <citation type="submission" date="2021-02" db="EMBL/GenBank/DDBJ databases">
        <authorList>
            <person name="Nowell W R."/>
        </authorList>
    </citation>
    <scope>NUCLEOTIDE SEQUENCE</scope>
</reference>
<dbReference type="PANTHER" id="PTHR10672:SF3">
    <property type="entry name" value="PROTEIN HU-LI TAI SHAO"/>
    <property type="match status" value="1"/>
</dbReference>
<dbReference type="GO" id="GO:0051015">
    <property type="term" value="F:actin filament binding"/>
    <property type="evidence" value="ECO:0007669"/>
    <property type="project" value="TreeGrafter"/>
</dbReference>
<dbReference type="GO" id="GO:0005856">
    <property type="term" value="C:cytoskeleton"/>
    <property type="evidence" value="ECO:0007669"/>
    <property type="project" value="TreeGrafter"/>
</dbReference>
<dbReference type="Proteomes" id="UP000681967">
    <property type="component" value="Unassembled WGS sequence"/>
</dbReference>
<dbReference type="EMBL" id="CAJOBI010006997">
    <property type="protein sequence ID" value="CAF4074848.1"/>
    <property type="molecule type" value="Genomic_DNA"/>
</dbReference>
<dbReference type="Gene3D" id="3.40.225.10">
    <property type="entry name" value="Class II aldolase/adducin N-terminal domain"/>
    <property type="match status" value="1"/>
</dbReference>
<dbReference type="EMBL" id="CAJOBH010002490">
    <property type="protein sequence ID" value="CAF3909049.1"/>
    <property type="molecule type" value="Genomic_DNA"/>
</dbReference>
<dbReference type="PANTHER" id="PTHR10672">
    <property type="entry name" value="ADDUCIN"/>
    <property type="match status" value="1"/>
</dbReference>
<protein>
    <submittedName>
        <fullName evidence="2">Uncharacterized protein</fullName>
    </submittedName>
</protein>
<evidence type="ECO:0000313" key="3">
    <source>
        <dbReference type="Proteomes" id="UP000676336"/>
    </source>
</evidence>
<organism evidence="2 3">
    <name type="scientific">Rotaria magnacalcarata</name>
    <dbReference type="NCBI Taxonomy" id="392030"/>
    <lineage>
        <taxon>Eukaryota</taxon>
        <taxon>Metazoa</taxon>
        <taxon>Spiralia</taxon>
        <taxon>Gnathifera</taxon>
        <taxon>Rotifera</taxon>
        <taxon>Eurotatoria</taxon>
        <taxon>Bdelloidea</taxon>
        <taxon>Philodinida</taxon>
        <taxon>Philodinidae</taxon>
        <taxon>Rotaria</taxon>
    </lineage>
</organism>
<dbReference type="GO" id="GO:0014069">
    <property type="term" value="C:postsynaptic density"/>
    <property type="evidence" value="ECO:0007669"/>
    <property type="project" value="TreeGrafter"/>
</dbReference>
<evidence type="ECO:0000313" key="1">
    <source>
        <dbReference type="EMBL" id="CAF3909049.1"/>
    </source>
</evidence>
<dbReference type="Proteomes" id="UP000676336">
    <property type="component" value="Unassembled WGS sequence"/>
</dbReference>
<accession>A0A8S2PZJ0</accession>
<evidence type="ECO:0000313" key="2">
    <source>
        <dbReference type="EMBL" id="CAF4074848.1"/>
    </source>
</evidence>
<dbReference type="AlphaFoldDB" id="A0A8S2PZJ0"/>
<dbReference type="InterPro" id="IPR051017">
    <property type="entry name" value="Aldolase-II_Adducin_sf"/>
</dbReference>
<dbReference type="InterPro" id="IPR036409">
    <property type="entry name" value="Aldolase_II/adducin_N_sf"/>
</dbReference>
<sequence>MIIIKKTGFPLMKHVHNAPYARYLRFSMEHQYHASLKNQLLIQKLQLIQTEAETPRVSSKSRSRYIPSYNITIKDLQTCGETIEEAWYRAFHVMIACETQIRALSMGIENLILSSEEASNQVQKTVKTGGGGVSTGDTAWAIGELEWSALMNVLDTAGYHTGYAYRGPFLRNV</sequence>
<comment type="caution">
    <text evidence="2">The sequence shown here is derived from an EMBL/GenBank/DDBJ whole genome shotgun (WGS) entry which is preliminary data.</text>
</comment>
<dbReference type="SUPFAM" id="SSF53639">
    <property type="entry name" value="AraD/HMP-PK domain-like"/>
    <property type="match status" value="1"/>
</dbReference>
<name>A0A8S2PZJ0_9BILA</name>
<gene>
    <name evidence="1" type="ORF">BYL167_LOCUS8881</name>
    <name evidence="2" type="ORF">SMN809_LOCUS15959</name>
</gene>
<dbReference type="GO" id="GO:0005886">
    <property type="term" value="C:plasma membrane"/>
    <property type="evidence" value="ECO:0007669"/>
    <property type="project" value="TreeGrafter"/>
</dbReference>
<proteinExistence type="predicted"/>